<comment type="caution">
    <text evidence="1">The sequence shown here is derived from an EMBL/GenBank/DDBJ whole genome shotgun (WGS) entry which is preliminary data.</text>
</comment>
<feature type="non-terminal residue" evidence="1">
    <location>
        <position position="1"/>
    </location>
</feature>
<proteinExistence type="predicted"/>
<gene>
    <name evidence="1" type="ORF">AFUS01_LOCUS26134</name>
</gene>
<accession>A0A8J2P4U6</accession>
<protein>
    <submittedName>
        <fullName evidence="1">Uncharacterized protein</fullName>
    </submittedName>
</protein>
<name>A0A8J2P4U6_9HEXA</name>
<evidence type="ECO:0000313" key="2">
    <source>
        <dbReference type="Proteomes" id="UP000708208"/>
    </source>
</evidence>
<organism evidence="1 2">
    <name type="scientific">Allacma fusca</name>
    <dbReference type="NCBI Taxonomy" id="39272"/>
    <lineage>
        <taxon>Eukaryota</taxon>
        <taxon>Metazoa</taxon>
        <taxon>Ecdysozoa</taxon>
        <taxon>Arthropoda</taxon>
        <taxon>Hexapoda</taxon>
        <taxon>Collembola</taxon>
        <taxon>Symphypleona</taxon>
        <taxon>Sminthuridae</taxon>
        <taxon>Allacma</taxon>
    </lineage>
</organism>
<dbReference type="EMBL" id="CAJVCH010344748">
    <property type="protein sequence ID" value="CAG7815456.1"/>
    <property type="molecule type" value="Genomic_DNA"/>
</dbReference>
<reference evidence="1" key="1">
    <citation type="submission" date="2021-06" db="EMBL/GenBank/DDBJ databases">
        <authorList>
            <person name="Hodson N. C."/>
            <person name="Mongue J. A."/>
            <person name="Jaron S. K."/>
        </authorList>
    </citation>
    <scope>NUCLEOTIDE SEQUENCE</scope>
</reference>
<evidence type="ECO:0000313" key="1">
    <source>
        <dbReference type="EMBL" id="CAG7815456.1"/>
    </source>
</evidence>
<dbReference type="Proteomes" id="UP000708208">
    <property type="component" value="Unassembled WGS sequence"/>
</dbReference>
<dbReference type="AlphaFoldDB" id="A0A8J2P4U6"/>
<sequence length="47" mass="5491">EYIPISVYGIYTYLCTQPTEAFLHKTFPFKPQTGITEGTKRKQHSNR</sequence>
<keyword evidence="2" id="KW-1185">Reference proteome</keyword>